<comment type="caution">
    <text evidence="2">The sequence shown here is derived from an EMBL/GenBank/DDBJ whole genome shotgun (WGS) entry which is preliminary data.</text>
</comment>
<evidence type="ECO:0000259" key="1">
    <source>
        <dbReference type="Pfam" id="PF00078"/>
    </source>
</evidence>
<name>A0A8X8VW64_SALSN</name>
<dbReference type="InterPro" id="IPR000477">
    <property type="entry name" value="RT_dom"/>
</dbReference>
<organism evidence="2">
    <name type="scientific">Salvia splendens</name>
    <name type="common">Scarlet sage</name>
    <dbReference type="NCBI Taxonomy" id="180675"/>
    <lineage>
        <taxon>Eukaryota</taxon>
        <taxon>Viridiplantae</taxon>
        <taxon>Streptophyta</taxon>
        <taxon>Embryophyta</taxon>
        <taxon>Tracheophyta</taxon>
        <taxon>Spermatophyta</taxon>
        <taxon>Magnoliopsida</taxon>
        <taxon>eudicotyledons</taxon>
        <taxon>Gunneridae</taxon>
        <taxon>Pentapetalae</taxon>
        <taxon>asterids</taxon>
        <taxon>lamiids</taxon>
        <taxon>Lamiales</taxon>
        <taxon>Lamiaceae</taxon>
        <taxon>Nepetoideae</taxon>
        <taxon>Mentheae</taxon>
        <taxon>Salviinae</taxon>
        <taxon>Salvia</taxon>
        <taxon>Salvia subgen. Calosphace</taxon>
        <taxon>core Calosphace</taxon>
    </lineage>
</organism>
<dbReference type="PANTHER" id="PTHR33116:SF75">
    <property type="entry name" value="RIBONUCLEASE H PROTEIN"/>
    <property type="match status" value="1"/>
</dbReference>
<protein>
    <recommendedName>
        <fullName evidence="1">Reverse transcriptase domain-containing protein</fullName>
    </recommendedName>
</protein>
<evidence type="ECO:0000313" key="3">
    <source>
        <dbReference type="Proteomes" id="UP000298416"/>
    </source>
</evidence>
<feature type="domain" description="Reverse transcriptase" evidence="1">
    <location>
        <begin position="124"/>
        <end position="210"/>
    </location>
</feature>
<dbReference type="Pfam" id="PF00078">
    <property type="entry name" value="RVT_1"/>
    <property type="match status" value="1"/>
</dbReference>
<reference evidence="2" key="1">
    <citation type="submission" date="2018-01" db="EMBL/GenBank/DDBJ databases">
        <authorList>
            <person name="Mao J.F."/>
        </authorList>
    </citation>
    <scope>NUCLEOTIDE SEQUENCE</scope>
    <source>
        <strain evidence="2">Huo1</strain>
        <tissue evidence="2">Leaf</tissue>
    </source>
</reference>
<keyword evidence="3" id="KW-1185">Reference proteome</keyword>
<evidence type="ECO:0000313" key="2">
    <source>
        <dbReference type="EMBL" id="KAG6383424.1"/>
    </source>
</evidence>
<gene>
    <name evidence="2" type="ORF">SASPL_156822</name>
</gene>
<dbReference type="AlphaFoldDB" id="A0A8X8VW64"/>
<dbReference type="PANTHER" id="PTHR33116">
    <property type="entry name" value="REVERSE TRANSCRIPTASE ZINC-BINDING DOMAIN-CONTAINING PROTEIN-RELATED-RELATED"/>
    <property type="match status" value="1"/>
</dbReference>
<dbReference type="Proteomes" id="UP000298416">
    <property type="component" value="Unassembled WGS sequence"/>
</dbReference>
<accession>A0A8X8VW64</accession>
<reference evidence="2" key="2">
    <citation type="submission" date="2020-08" db="EMBL/GenBank/DDBJ databases">
        <title>Plant Genome Project.</title>
        <authorList>
            <person name="Zhang R.-G."/>
        </authorList>
    </citation>
    <scope>NUCLEOTIDE SEQUENCE</scope>
    <source>
        <strain evidence="2">Huo1</strain>
        <tissue evidence="2">Leaf</tissue>
    </source>
</reference>
<dbReference type="EMBL" id="PNBA02000578">
    <property type="protein sequence ID" value="KAG6383424.1"/>
    <property type="molecule type" value="Genomic_DNA"/>
</dbReference>
<sequence>MVFGEWMSEPSLLQRIAISFYEGLYREDEYIDLFILTKTIFQWLILELLKSLVNHLIMLRSRKLYLLRNLGKHREWMGFKQVSINDIGMWWEKIYVLSVIYKLVTKAIANRLKQQMPLIIGPTQSSFVVEKAYDRVSWAFLFDTLNEAKLPAALLDVIMTCVSTSSMQVLWNGSLTEEFTPSRGLRQGCSLSPYLFVLCMERMKEKIASWSSNQISFAGRITLAQVVLNSMPLYAMRDIQYPFEHITSLSLHWVLIRIPIPLARLLEACLKLLDVNAEELGMGIGDREEGPILESSMVKC</sequence>
<proteinExistence type="predicted"/>